<dbReference type="InterPro" id="IPR033132">
    <property type="entry name" value="GH_1_N_CS"/>
</dbReference>
<evidence type="ECO:0000256" key="9">
    <source>
        <dbReference type="ARBA" id="ARBA00023326"/>
    </source>
</evidence>
<accession>A0A246BDT7</accession>
<evidence type="ECO:0000256" key="10">
    <source>
        <dbReference type="PIRSR" id="PIRSR617736-1"/>
    </source>
</evidence>
<evidence type="ECO:0000256" key="1">
    <source>
        <dbReference type="ARBA" id="ARBA00000448"/>
    </source>
</evidence>
<dbReference type="PANTHER" id="PTHR10353">
    <property type="entry name" value="GLYCOSYL HYDROLASE"/>
    <property type="match status" value="1"/>
</dbReference>
<name>A0A246BDT7_9DEIO</name>
<feature type="binding site" evidence="11">
    <location>
        <position position="321"/>
    </location>
    <ligand>
        <name>substrate</name>
    </ligand>
</feature>
<feature type="binding site" evidence="11">
    <location>
        <position position="144"/>
    </location>
    <ligand>
        <name>substrate</name>
    </ligand>
</feature>
<dbReference type="Proteomes" id="UP000197208">
    <property type="component" value="Unassembled WGS sequence"/>
</dbReference>
<sequence>MTHPPVRSEFSPVTLPPESLTARPDPRHFPPRFAWGVATAAYQIEGAAREDGRGASIWDTFSHTPGRVKGGDTGDVACDHYHRLEADLDLIARLGVNAYRFSVAWPRVQPTGRGAVNQKGLDFYSRLVDGLLARGVTPWLTLYHWDLPQALQDAGGWASRDTAHAFGEYAGIVAAGLGDRVRHFITINEPWCAAFLGYGIGIHAPGHTDLAQSYAAAHHLLVGHGLAVQAVRAHAPGAQVGITLNLYEGYPATDTPADRAATRRQDGFQNRWYLDPVYGRGYPQDIVDLLGDASPHAQGLVLPGDRELMGAPTDFLGVNMYSRAVVEDAPGDGWLHSRQVRPEGSEYTGFDWEVAPHSLTDLLLRVQRDYDPPAVYVTENGATYPDTVEADGAVNDEARSRYLQMHVAALQPALDGGAKVGGYFAWSLMDNFEWAEGYEKRFGIVHVDFGTQARTVKASGRWYADFLARTHAGVGA</sequence>
<evidence type="ECO:0000256" key="8">
    <source>
        <dbReference type="ARBA" id="ARBA00023295"/>
    </source>
</evidence>
<comment type="pathway">
    <text evidence="2">Glycan metabolism; cellulose degradation.</text>
</comment>
<evidence type="ECO:0000256" key="13">
    <source>
        <dbReference type="SAM" id="MobiDB-lite"/>
    </source>
</evidence>
<feature type="active site" description="Nucleophile" evidence="10">
    <location>
        <position position="379"/>
    </location>
</feature>
<dbReference type="OrthoDB" id="1688691at2"/>
<evidence type="ECO:0000256" key="5">
    <source>
        <dbReference type="ARBA" id="ARBA00022801"/>
    </source>
</evidence>
<dbReference type="GO" id="GO:0030245">
    <property type="term" value="P:cellulose catabolic process"/>
    <property type="evidence" value="ECO:0007669"/>
    <property type="project" value="UniProtKB-KW"/>
</dbReference>
<feature type="binding site" evidence="11">
    <location>
        <position position="43"/>
    </location>
    <ligand>
        <name>substrate</name>
    </ligand>
</feature>
<dbReference type="EMBL" id="NHMK01000038">
    <property type="protein sequence ID" value="OWL93269.1"/>
    <property type="molecule type" value="Genomic_DNA"/>
</dbReference>
<keyword evidence="5 12" id="KW-0378">Hydrolase</keyword>
<dbReference type="RefSeq" id="WP_088250497.1">
    <property type="nucleotide sequence ID" value="NZ_NHMK01000038.1"/>
</dbReference>
<keyword evidence="9" id="KW-0624">Polysaccharide degradation</keyword>
<dbReference type="AlphaFoldDB" id="A0A246BDT7"/>
<comment type="similarity">
    <text evidence="3 12">Belongs to the glycosyl hydrolase 1 family.</text>
</comment>
<dbReference type="InterPro" id="IPR001360">
    <property type="entry name" value="Glyco_hydro_1"/>
</dbReference>
<keyword evidence="7" id="KW-0119">Carbohydrate metabolism</keyword>
<keyword evidence="8 12" id="KW-0326">Glycosidase</keyword>
<dbReference type="EC" id="3.2.1.21" evidence="4 12"/>
<dbReference type="GO" id="GO:0005829">
    <property type="term" value="C:cytosol"/>
    <property type="evidence" value="ECO:0007669"/>
    <property type="project" value="TreeGrafter"/>
</dbReference>
<evidence type="ECO:0000256" key="12">
    <source>
        <dbReference type="RuleBase" id="RU361175"/>
    </source>
</evidence>
<comment type="catalytic activity">
    <reaction evidence="1 12">
        <text>Hydrolysis of terminal, non-reducing beta-D-glucosyl residues with release of beta-D-glucose.</text>
        <dbReference type="EC" id="3.2.1.21"/>
    </reaction>
</comment>
<evidence type="ECO:0000256" key="2">
    <source>
        <dbReference type="ARBA" id="ARBA00004987"/>
    </source>
</evidence>
<dbReference type="PANTHER" id="PTHR10353:SF36">
    <property type="entry name" value="LP05116P"/>
    <property type="match status" value="1"/>
</dbReference>
<evidence type="ECO:0000256" key="4">
    <source>
        <dbReference type="ARBA" id="ARBA00012744"/>
    </source>
</evidence>
<feature type="region of interest" description="Disordered" evidence="13">
    <location>
        <begin position="1"/>
        <end position="25"/>
    </location>
</feature>
<feature type="binding site" evidence="11">
    <location>
        <begin position="433"/>
        <end position="434"/>
    </location>
    <ligand>
        <name>substrate</name>
    </ligand>
</feature>
<reference evidence="14 15" key="1">
    <citation type="submission" date="2017-05" db="EMBL/GenBank/DDBJ databases">
        <title>De novo genome assembly of Deniococcus indicus strain DR1.</title>
        <authorList>
            <person name="Chauhan D."/>
            <person name="Yennamalli R.M."/>
            <person name="Priyadarshini R."/>
        </authorList>
    </citation>
    <scope>NUCLEOTIDE SEQUENCE [LARGE SCALE GENOMIC DNA]</scope>
    <source>
        <strain evidence="14 15">DR1</strain>
    </source>
</reference>
<keyword evidence="15" id="KW-1185">Reference proteome</keyword>
<evidence type="ECO:0000256" key="7">
    <source>
        <dbReference type="ARBA" id="ARBA00023277"/>
    </source>
</evidence>
<dbReference type="NCBIfam" id="TIGR03356">
    <property type="entry name" value="BGL"/>
    <property type="match status" value="1"/>
</dbReference>
<proteinExistence type="inferred from homology"/>
<comment type="caution">
    <text evidence="14">The sequence shown here is derived from an EMBL/GenBank/DDBJ whole genome shotgun (WGS) entry which is preliminary data.</text>
</comment>
<evidence type="ECO:0000313" key="15">
    <source>
        <dbReference type="Proteomes" id="UP000197208"/>
    </source>
</evidence>
<dbReference type="Pfam" id="PF00232">
    <property type="entry name" value="Glyco_hydro_1"/>
    <property type="match status" value="1"/>
</dbReference>
<evidence type="ECO:0000256" key="6">
    <source>
        <dbReference type="ARBA" id="ARBA00023001"/>
    </source>
</evidence>
<dbReference type="PRINTS" id="PR00131">
    <property type="entry name" value="GLHYDRLASE1"/>
</dbReference>
<dbReference type="FunFam" id="3.20.20.80:FF:000004">
    <property type="entry name" value="Beta-glucosidase 6-phospho-beta-glucosidase"/>
    <property type="match status" value="1"/>
</dbReference>
<protein>
    <recommendedName>
        <fullName evidence="4 12">Beta-glucosidase</fullName>
        <ecNumber evidence="4 12">3.2.1.21</ecNumber>
    </recommendedName>
</protein>
<gene>
    <name evidence="14" type="ORF">CBQ26_20670</name>
</gene>
<dbReference type="SUPFAM" id="SSF51445">
    <property type="entry name" value="(Trans)glycosidases"/>
    <property type="match status" value="1"/>
</dbReference>
<feature type="binding site" evidence="11">
    <location>
        <position position="188"/>
    </location>
    <ligand>
        <name>substrate</name>
    </ligand>
</feature>
<evidence type="ECO:0000256" key="11">
    <source>
        <dbReference type="PIRSR" id="PIRSR617736-2"/>
    </source>
</evidence>
<dbReference type="InterPro" id="IPR017736">
    <property type="entry name" value="Glyco_hydro_1_beta-glucosidase"/>
</dbReference>
<feature type="binding site" evidence="11">
    <location>
        <position position="426"/>
    </location>
    <ligand>
        <name>substrate</name>
    </ligand>
</feature>
<feature type="active site" description="Proton donor" evidence="10">
    <location>
        <position position="189"/>
    </location>
</feature>
<evidence type="ECO:0000313" key="14">
    <source>
        <dbReference type="EMBL" id="OWL93269.1"/>
    </source>
</evidence>
<dbReference type="PROSITE" id="PS00653">
    <property type="entry name" value="GLYCOSYL_HYDROL_F1_2"/>
    <property type="match status" value="1"/>
</dbReference>
<dbReference type="Gene3D" id="3.20.20.80">
    <property type="entry name" value="Glycosidases"/>
    <property type="match status" value="1"/>
</dbReference>
<evidence type="ECO:0000256" key="3">
    <source>
        <dbReference type="ARBA" id="ARBA00010838"/>
    </source>
</evidence>
<keyword evidence="6" id="KW-0136">Cellulose degradation</keyword>
<organism evidence="14 15">
    <name type="scientific">Deinococcus indicus</name>
    <dbReference type="NCBI Taxonomy" id="223556"/>
    <lineage>
        <taxon>Bacteria</taxon>
        <taxon>Thermotogati</taxon>
        <taxon>Deinococcota</taxon>
        <taxon>Deinococci</taxon>
        <taxon>Deinococcales</taxon>
        <taxon>Deinococcaceae</taxon>
        <taxon>Deinococcus</taxon>
    </lineage>
</organism>
<dbReference type="GO" id="GO:0008422">
    <property type="term" value="F:beta-glucosidase activity"/>
    <property type="evidence" value="ECO:0007669"/>
    <property type="project" value="UniProtKB-EC"/>
</dbReference>
<dbReference type="InterPro" id="IPR017853">
    <property type="entry name" value="GH"/>
</dbReference>